<protein>
    <recommendedName>
        <fullName evidence="2">FAD assembly factor SdhE</fullName>
    </recommendedName>
</protein>
<dbReference type="SUPFAM" id="SSF109910">
    <property type="entry name" value="YgfY-like"/>
    <property type="match status" value="1"/>
</dbReference>
<evidence type="ECO:0000256" key="2">
    <source>
        <dbReference type="ARBA" id="ARBA00019418"/>
    </source>
</evidence>
<dbReference type="Pfam" id="PF03937">
    <property type="entry name" value="Sdh5"/>
    <property type="match status" value="1"/>
</dbReference>
<dbReference type="Proteomes" id="UP000515220">
    <property type="component" value="Chromosome"/>
</dbReference>
<evidence type="ECO:0000256" key="4">
    <source>
        <dbReference type="SAM" id="MobiDB-lite"/>
    </source>
</evidence>
<dbReference type="GO" id="GO:0006099">
    <property type="term" value="P:tricarboxylic acid cycle"/>
    <property type="evidence" value="ECO:0007669"/>
    <property type="project" value="TreeGrafter"/>
</dbReference>
<dbReference type="EMBL" id="AP023326">
    <property type="protein sequence ID" value="BCI66843.1"/>
    <property type="molecule type" value="Genomic_DNA"/>
</dbReference>
<sequence length="106" mass="12091">MEQNETVSAPESAQGSEPDLETRRRRLVFRARHRGTFETDILIGGFVDRNVDKMDAADLTDMEAVLEMPDPDLSDWLFGRLPLPKERETPMLVAMIKDCRAQRGDD</sequence>
<organism evidence="5 6">
    <name type="scientific">Acetobacter aceti</name>
    <dbReference type="NCBI Taxonomy" id="435"/>
    <lineage>
        <taxon>Bacteria</taxon>
        <taxon>Pseudomonadati</taxon>
        <taxon>Pseudomonadota</taxon>
        <taxon>Alphaproteobacteria</taxon>
        <taxon>Acetobacterales</taxon>
        <taxon>Acetobacteraceae</taxon>
        <taxon>Acetobacter</taxon>
        <taxon>Acetobacter subgen. Acetobacter</taxon>
    </lineage>
</organism>
<reference evidence="5 6" key="1">
    <citation type="submission" date="2020-07" db="EMBL/GenBank/DDBJ databases">
        <title>Complete Genome Sequence of an acetic acid bacterium, Acetobacter aceti JCM20276.</title>
        <authorList>
            <person name="Hirose Y."/>
            <person name="Mihara H."/>
        </authorList>
    </citation>
    <scope>NUCLEOTIDE SEQUENCE [LARGE SCALE GENOMIC DNA]</scope>
    <source>
        <strain evidence="5 6">JCM20276</strain>
    </source>
</reference>
<dbReference type="PANTHER" id="PTHR12469:SF2">
    <property type="entry name" value="SUCCINATE DEHYDROGENASE ASSEMBLY FACTOR 2, MITOCHONDRIAL"/>
    <property type="match status" value="1"/>
</dbReference>
<gene>
    <name evidence="5" type="ORF">AAJCM20276_14670</name>
</gene>
<dbReference type="Gene3D" id="1.10.150.250">
    <property type="entry name" value="Flavinator of succinate dehydrogenase"/>
    <property type="match status" value="1"/>
</dbReference>
<dbReference type="InterPro" id="IPR036714">
    <property type="entry name" value="SDH_sf"/>
</dbReference>
<keyword evidence="3" id="KW-0143">Chaperone</keyword>
<feature type="region of interest" description="Disordered" evidence="4">
    <location>
        <begin position="1"/>
        <end position="23"/>
    </location>
</feature>
<feature type="compositionally biased region" description="Polar residues" evidence="4">
    <location>
        <begin position="1"/>
        <end position="15"/>
    </location>
</feature>
<evidence type="ECO:0000256" key="3">
    <source>
        <dbReference type="ARBA" id="ARBA00023186"/>
    </source>
</evidence>
<evidence type="ECO:0000256" key="1">
    <source>
        <dbReference type="ARBA" id="ARBA00008571"/>
    </source>
</evidence>
<accession>A0A6S6PHQ4</accession>
<comment type="similarity">
    <text evidence="1">Belongs to the SdhE FAD assembly factor family.</text>
</comment>
<dbReference type="InterPro" id="IPR005631">
    <property type="entry name" value="SDH"/>
</dbReference>
<proteinExistence type="inferred from homology"/>
<dbReference type="RefSeq" id="WP_099347821.1">
    <property type="nucleotide sequence ID" value="NZ_AP023326.1"/>
</dbReference>
<dbReference type="AlphaFoldDB" id="A0A6S6PHQ4"/>
<evidence type="ECO:0000313" key="5">
    <source>
        <dbReference type="EMBL" id="BCI66843.1"/>
    </source>
</evidence>
<evidence type="ECO:0000313" key="6">
    <source>
        <dbReference type="Proteomes" id="UP000515220"/>
    </source>
</evidence>
<name>A0A6S6PHQ4_ACEAC</name>
<dbReference type="PANTHER" id="PTHR12469">
    <property type="entry name" value="PROTEIN EMI5 HOMOLOG, MITOCHONDRIAL"/>
    <property type="match status" value="1"/>
</dbReference>